<keyword evidence="2" id="KW-0812">Transmembrane</keyword>
<dbReference type="FunCoup" id="A0A2R6PWF9">
    <property type="interactions" value="781"/>
</dbReference>
<keyword evidence="2" id="KW-0472">Membrane</keyword>
<evidence type="ECO:0000256" key="1">
    <source>
        <dbReference type="SAM" id="MobiDB-lite"/>
    </source>
</evidence>
<dbReference type="OrthoDB" id="736038at2759"/>
<evidence type="ECO:0000256" key="2">
    <source>
        <dbReference type="SAM" id="Phobius"/>
    </source>
</evidence>
<accession>A0A2R6PWF9</accession>
<dbReference type="InParanoid" id="A0A2R6PWF9"/>
<dbReference type="Gramene" id="PSR98108">
    <property type="protein sequence ID" value="PSR98108"/>
    <property type="gene ID" value="CEY00_Acc24700"/>
</dbReference>
<dbReference type="OMA" id="IMVTNVV"/>
<proteinExistence type="predicted"/>
<reference evidence="4" key="2">
    <citation type="journal article" date="2018" name="BMC Genomics">
        <title>A manually annotated Actinidia chinensis var. chinensis (kiwifruit) genome highlights the challenges associated with draft genomes and gene prediction in plants.</title>
        <authorList>
            <person name="Pilkington S.M."/>
            <person name="Crowhurst R."/>
            <person name="Hilario E."/>
            <person name="Nardozza S."/>
            <person name="Fraser L."/>
            <person name="Peng Y."/>
            <person name="Gunaseelan K."/>
            <person name="Simpson R."/>
            <person name="Tahir J."/>
            <person name="Deroles S.C."/>
            <person name="Templeton K."/>
            <person name="Luo Z."/>
            <person name="Davy M."/>
            <person name="Cheng C."/>
            <person name="McNeilage M."/>
            <person name="Scaglione D."/>
            <person name="Liu Y."/>
            <person name="Zhang Q."/>
            <person name="Datson P."/>
            <person name="De Silva N."/>
            <person name="Gardiner S.E."/>
            <person name="Bassett H."/>
            <person name="Chagne D."/>
            <person name="McCallum J."/>
            <person name="Dzierzon H."/>
            <person name="Deng C."/>
            <person name="Wang Y.Y."/>
            <person name="Barron L."/>
            <person name="Manako K."/>
            <person name="Bowen J."/>
            <person name="Foster T.M."/>
            <person name="Erridge Z.A."/>
            <person name="Tiffin H."/>
            <person name="Waite C.N."/>
            <person name="Davies K.M."/>
            <person name="Grierson E.P."/>
            <person name="Laing W.A."/>
            <person name="Kirk R."/>
            <person name="Chen X."/>
            <person name="Wood M."/>
            <person name="Montefiori M."/>
            <person name="Brummell D.A."/>
            <person name="Schwinn K.E."/>
            <person name="Catanach A."/>
            <person name="Fullerton C."/>
            <person name="Li D."/>
            <person name="Meiyalaghan S."/>
            <person name="Nieuwenhuizen N."/>
            <person name="Read N."/>
            <person name="Prakash R."/>
            <person name="Hunter D."/>
            <person name="Zhang H."/>
            <person name="McKenzie M."/>
            <person name="Knabel M."/>
            <person name="Harris A."/>
            <person name="Allan A.C."/>
            <person name="Gleave A."/>
            <person name="Chen A."/>
            <person name="Janssen B.J."/>
            <person name="Plunkett B."/>
            <person name="Ampomah-Dwamena C."/>
            <person name="Voogd C."/>
            <person name="Leif D."/>
            <person name="Lafferty D."/>
            <person name="Souleyre E.J.F."/>
            <person name="Varkonyi-Gasic E."/>
            <person name="Gambi F."/>
            <person name="Hanley J."/>
            <person name="Yao J.L."/>
            <person name="Cheung J."/>
            <person name="David K.M."/>
            <person name="Warren B."/>
            <person name="Marsh K."/>
            <person name="Snowden K.C."/>
            <person name="Lin-Wang K."/>
            <person name="Brian L."/>
            <person name="Martinez-Sanchez M."/>
            <person name="Wang M."/>
            <person name="Ileperuma N."/>
            <person name="Macnee N."/>
            <person name="Campin R."/>
            <person name="McAtee P."/>
            <person name="Drummond R.S.M."/>
            <person name="Espley R.V."/>
            <person name="Ireland H.S."/>
            <person name="Wu R."/>
            <person name="Atkinson R.G."/>
            <person name="Karunairetnam S."/>
            <person name="Bulley S."/>
            <person name="Chunkath S."/>
            <person name="Hanley Z."/>
            <person name="Storey R."/>
            <person name="Thrimawithana A.H."/>
            <person name="Thomson S."/>
            <person name="David C."/>
            <person name="Testolin R."/>
            <person name="Huang H."/>
            <person name="Hellens R.P."/>
            <person name="Schaffer R.J."/>
        </authorList>
    </citation>
    <scope>NUCLEOTIDE SEQUENCE [LARGE SCALE GENOMIC DNA]</scope>
    <source>
        <strain evidence="4">cv. Red5</strain>
    </source>
</reference>
<evidence type="ECO:0000313" key="4">
    <source>
        <dbReference type="Proteomes" id="UP000241394"/>
    </source>
</evidence>
<name>A0A2R6PWF9_ACTCC</name>
<dbReference type="Proteomes" id="UP000241394">
    <property type="component" value="Chromosome LG22"/>
</dbReference>
<dbReference type="AlphaFoldDB" id="A0A2R6PWF9"/>
<protein>
    <submittedName>
        <fullName evidence="3">Uncharacterized protein</fullName>
    </submittedName>
</protein>
<dbReference type="EMBL" id="NKQK01000022">
    <property type="protein sequence ID" value="PSR98108.1"/>
    <property type="molecule type" value="Genomic_DNA"/>
</dbReference>
<organism evidence="3 4">
    <name type="scientific">Actinidia chinensis var. chinensis</name>
    <name type="common">Chinese soft-hair kiwi</name>
    <dbReference type="NCBI Taxonomy" id="1590841"/>
    <lineage>
        <taxon>Eukaryota</taxon>
        <taxon>Viridiplantae</taxon>
        <taxon>Streptophyta</taxon>
        <taxon>Embryophyta</taxon>
        <taxon>Tracheophyta</taxon>
        <taxon>Spermatophyta</taxon>
        <taxon>Magnoliopsida</taxon>
        <taxon>eudicotyledons</taxon>
        <taxon>Gunneridae</taxon>
        <taxon>Pentapetalae</taxon>
        <taxon>asterids</taxon>
        <taxon>Ericales</taxon>
        <taxon>Actinidiaceae</taxon>
        <taxon>Actinidia</taxon>
    </lineage>
</organism>
<reference evidence="3 4" key="1">
    <citation type="submission" date="2017-07" db="EMBL/GenBank/DDBJ databases">
        <title>An improved, manually edited Actinidia chinensis var. chinensis (kiwifruit) genome highlights the challenges associated with draft genomes and gene prediction in plants.</title>
        <authorList>
            <person name="Pilkington S."/>
            <person name="Crowhurst R."/>
            <person name="Hilario E."/>
            <person name="Nardozza S."/>
            <person name="Fraser L."/>
            <person name="Peng Y."/>
            <person name="Gunaseelan K."/>
            <person name="Simpson R."/>
            <person name="Tahir J."/>
            <person name="Deroles S."/>
            <person name="Templeton K."/>
            <person name="Luo Z."/>
            <person name="Davy M."/>
            <person name="Cheng C."/>
            <person name="Mcneilage M."/>
            <person name="Scaglione D."/>
            <person name="Liu Y."/>
            <person name="Zhang Q."/>
            <person name="Datson P."/>
            <person name="De Silva N."/>
            <person name="Gardiner S."/>
            <person name="Bassett H."/>
            <person name="Chagne D."/>
            <person name="Mccallum J."/>
            <person name="Dzierzon H."/>
            <person name="Deng C."/>
            <person name="Wang Y.-Y."/>
            <person name="Barron N."/>
            <person name="Manako K."/>
            <person name="Bowen J."/>
            <person name="Foster T."/>
            <person name="Erridge Z."/>
            <person name="Tiffin H."/>
            <person name="Waite C."/>
            <person name="Davies K."/>
            <person name="Grierson E."/>
            <person name="Laing W."/>
            <person name="Kirk R."/>
            <person name="Chen X."/>
            <person name="Wood M."/>
            <person name="Montefiori M."/>
            <person name="Brummell D."/>
            <person name="Schwinn K."/>
            <person name="Catanach A."/>
            <person name="Fullerton C."/>
            <person name="Li D."/>
            <person name="Meiyalaghan S."/>
            <person name="Nieuwenhuizen N."/>
            <person name="Read N."/>
            <person name="Prakash R."/>
            <person name="Hunter D."/>
            <person name="Zhang H."/>
            <person name="Mckenzie M."/>
            <person name="Knabel M."/>
            <person name="Harris A."/>
            <person name="Allan A."/>
            <person name="Chen A."/>
            <person name="Janssen B."/>
            <person name="Plunkett B."/>
            <person name="Dwamena C."/>
            <person name="Voogd C."/>
            <person name="Leif D."/>
            <person name="Lafferty D."/>
            <person name="Souleyre E."/>
            <person name="Varkonyi-Gasic E."/>
            <person name="Gambi F."/>
            <person name="Hanley J."/>
            <person name="Yao J.-L."/>
            <person name="Cheung J."/>
            <person name="David K."/>
            <person name="Warren B."/>
            <person name="Marsh K."/>
            <person name="Snowden K."/>
            <person name="Lin-Wang K."/>
            <person name="Brian L."/>
            <person name="Martinez-Sanchez M."/>
            <person name="Wang M."/>
            <person name="Ileperuma N."/>
            <person name="Macnee N."/>
            <person name="Campin R."/>
            <person name="Mcatee P."/>
            <person name="Drummond R."/>
            <person name="Espley R."/>
            <person name="Ireland H."/>
            <person name="Wu R."/>
            <person name="Atkinson R."/>
            <person name="Karunairetnam S."/>
            <person name="Bulley S."/>
            <person name="Chunkath S."/>
            <person name="Hanley Z."/>
            <person name="Storey R."/>
            <person name="Thrimawithana A."/>
            <person name="Thomson S."/>
            <person name="David C."/>
            <person name="Testolin R."/>
        </authorList>
    </citation>
    <scope>NUCLEOTIDE SEQUENCE [LARGE SCALE GENOMIC DNA]</scope>
    <source>
        <strain evidence="4">cv. Red5</strain>
        <tissue evidence="3">Young leaf</tissue>
    </source>
</reference>
<evidence type="ECO:0000313" key="3">
    <source>
        <dbReference type="EMBL" id="PSR98108.1"/>
    </source>
</evidence>
<keyword evidence="2" id="KW-1133">Transmembrane helix</keyword>
<gene>
    <name evidence="3" type="ORF">CEY00_Acc24700</name>
</gene>
<sequence length="72" mass="7791">MVRNMSPGLKILWIWTFGTAAIMVTNVVTTRLRDMEKLMNAEEATGVDSVAEIDSSPSPHEVVGGQKSSEAV</sequence>
<comment type="caution">
    <text evidence="3">The sequence shown here is derived from an EMBL/GenBank/DDBJ whole genome shotgun (WGS) entry which is preliminary data.</text>
</comment>
<keyword evidence="4" id="KW-1185">Reference proteome</keyword>
<feature type="transmembrane region" description="Helical" evidence="2">
    <location>
        <begin position="12"/>
        <end position="29"/>
    </location>
</feature>
<feature type="region of interest" description="Disordered" evidence="1">
    <location>
        <begin position="46"/>
        <end position="72"/>
    </location>
</feature>